<comment type="caution">
    <text evidence="1">The sequence shown here is derived from an EMBL/GenBank/DDBJ whole genome shotgun (WGS) entry which is preliminary data.</text>
</comment>
<evidence type="ECO:0000313" key="2">
    <source>
        <dbReference type="Proteomes" id="UP000294947"/>
    </source>
</evidence>
<reference evidence="1 2" key="1">
    <citation type="submission" date="2019-03" db="EMBL/GenBank/DDBJ databases">
        <title>Draft genome sequences of novel Actinobacteria.</title>
        <authorList>
            <person name="Sahin N."/>
            <person name="Ay H."/>
            <person name="Saygin H."/>
        </authorList>
    </citation>
    <scope>NUCLEOTIDE SEQUENCE [LARGE SCALE GENOMIC DNA]</scope>
    <source>
        <strain evidence="1 2">7K502</strain>
    </source>
</reference>
<gene>
    <name evidence="1" type="ORF">E1288_32970</name>
</gene>
<evidence type="ECO:0000313" key="1">
    <source>
        <dbReference type="EMBL" id="TDD41390.1"/>
    </source>
</evidence>
<sequence>MTDTTVPPIPAWLAHLPTVGGLVVPWITPRTADGRYLFGSVDRTRMRDALRRGWCGVCGQQLGDRLVLLMRLSNLPRQCTNEPALHPQCAAYTVTTCPMVGGRLTHYRATLPQLDSTMMPAPDATARHGAPAEPWFAVWLTTYQVVTNHGHLMASYADNRPLRIKPITWRLFGLF</sequence>
<name>A0A4R4YBG5_9PSEU</name>
<proteinExistence type="predicted"/>
<dbReference type="EMBL" id="SMKW01000059">
    <property type="protein sequence ID" value="TDD41390.1"/>
    <property type="molecule type" value="Genomic_DNA"/>
</dbReference>
<organism evidence="1 2">
    <name type="scientific">Saccharopolyspora elongata</name>
    <dbReference type="NCBI Taxonomy" id="2530387"/>
    <lineage>
        <taxon>Bacteria</taxon>
        <taxon>Bacillati</taxon>
        <taxon>Actinomycetota</taxon>
        <taxon>Actinomycetes</taxon>
        <taxon>Pseudonocardiales</taxon>
        <taxon>Pseudonocardiaceae</taxon>
        <taxon>Saccharopolyspora</taxon>
    </lineage>
</organism>
<dbReference type="AlphaFoldDB" id="A0A4R4YBG5"/>
<dbReference type="OrthoDB" id="3211048at2"/>
<keyword evidence="2" id="KW-1185">Reference proteome</keyword>
<dbReference type="Proteomes" id="UP000294947">
    <property type="component" value="Unassembled WGS sequence"/>
</dbReference>
<protein>
    <submittedName>
        <fullName evidence="1">Uncharacterized protein</fullName>
    </submittedName>
</protein>
<accession>A0A4R4YBG5</accession>